<reference evidence="2 3" key="1">
    <citation type="submission" date="2018-12" db="EMBL/GenBank/DDBJ databases">
        <title>Complete genome sequence of Flaviflexus sp. H23T48.</title>
        <authorList>
            <person name="Bae J.-W."/>
            <person name="Lee J.-Y."/>
        </authorList>
    </citation>
    <scope>NUCLEOTIDE SEQUENCE [LARGE SCALE GENOMIC DNA]</scope>
    <source>
        <strain evidence="2 3">H23T48</strain>
    </source>
</reference>
<sequence length="208" mass="22818">MSTMTNQLLALRPDWPGIPIELDRAWSHLEELGLGTMSTTGYIIDPYPDSDAAGPYFSANLSLEGWFHEDSVAYTRVLPIAEAAGEGSLIALWLDDEKNARVILLESEGSGFLIANDASELLVLFSIGYAELLSHNLGSSPIEPISPEALEPLRSWVESEFAMTIPDSWPAPGRDEFSAWLDRELGREEPISEDVPDSSTEMPINEAP</sequence>
<protein>
    <submittedName>
        <fullName evidence="2">Uncharacterized protein</fullName>
    </submittedName>
</protein>
<name>A0A3Q9G2C8_9ACTO</name>
<keyword evidence="3" id="KW-1185">Reference proteome</keyword>
<gene>
    <name evidence="2" type="ORF">EJ997_08450</name>
</gene>
<accession>A0A3Q9G2C8</accession>
<feature type="region of interest" description="Disordered" evidence="1">
    <location>
        <begin position="187"/>
        <end position="208"/>
    </location>
</feature>
<organism evidence="2 3">
    <name type="scientific">Flaviflexus ciconiae</name>
    <dbReference type="NCBI Taxonomy" id="2496867"/>
    <lineage>
        <taxon>Bacteria</taxon>
        <taxon>Bacillati</taxon>
        <taxon>Actinomycetota</taxon>
        <taxon>Actinomycetes</taxon>
        <taxon>Actinomycetales</taxon>
        <taxon>Actinomycetaceae</taxon>
        <taxon>Flaviflexus</taxon>
    </lineage>
</organism>
<dbReference type="RefSeq" id="WP_126704158.1">
    <property type="nucleotide sequence ID" value="NZ_CP034593.1"/>
</dbReference>
<dbReference type="Proteomes" id="UP000280344">
    <property type="component" value="Chromosome"/>
</dbReference>
<evidence type="ECO:0000313" key="3">
    <source>
        <dbReference type="Proteomes" id="UP000280344"/>
    </source>
</evidence>
<evidence type="ECO:0000313" key="2">
    <source>
        <dbReference type="EMBL" id="AZQ77355.1"/>
    </source>
</evidence>
<dbReference type="KEGG" id="flh:EJ997_08450"/>
<evidence type="ECO:0000256" key="1">
    <source>
        <dbReference type="SAM" id="MobiDB-lite"/>
    </source>
</evidence>
<proteinExistence type="predicted"/>
<dbReference type="OrthoDB" id="9816539at2"/>
<dbReference type="AlphaFoldDB" id="A0A3Q9G2C8"/>
<dbReference type="EMBL" id="CP034593">
    <property type="protein sequence ID" value="AZQ77355.1"/>
    <property type="molecule type" value="Genomic_DNA"/>
</dbReference>